<dbReference type="Gene3D" id="3.40.50.300">
    <property type="entry name" value="P-loop containing nucleotide triphosphate hydrolases"/>
    <property type="match status" value="1"/>
</dbReference>
<keyword evidence="10" id="KW-1185">Reference proteome</keyword>
<reference evidence="9 10" key="1">
    <citation type="submission" date="2021-06" db="EMBL/GenBank/DDBJ databases">
        <title>A haploid diamondback moth (Plutella xylostella L.) genome assembly resolves 31 chromosomes and identifies a diamide resistance mutation.</title>
        <authorList>
            <person name="Ward C.M."/>
            <person name="Perry K.D."/>
            <person name="Baker G."/>
            <person name="Powis K."/>
            <person name="Heckel D.G."/>
            <person name="Baxter S.W."/>
        </authorList>
    </citation>
    <scope>NUCLEOTIDE SEQUENCE [LARGE SCALE GENOMIC DNA]</scope>
    <source>
        <strain evidence="9 10">LV</strain>
        <tissue evidence="9">Single pupa</tissue>
    </source>
</reference>
<evidence type="ECO:0000256" key="5">
    <source>
        <dbReference type="ARBA" id="ARBA00022840"/>
    </source>
</evidence>
<dbReference type="Proteomes" id="UP000823941">
    <property type="component" value="Chromosome 8"/>
</dbReference>
<dbReference type="PANTHER" id="PTHR12172">
    <property type="entry name" value="CELL CYCLE CHECKPOINT PROTEIN RAD17"/>
    <property type="match status" value="1"/>
</dbReference>
<comment type="caution">
    <text evidence="9">The sequence shown here is derived from an EMBL/GenBank/DDBJ whole genome shotgun (WGS) entry which is preliminary data.</text>
</comment>
<accession>A0ABQ7QUH7</accession>
<keyword evidence="5" id="KW-0067">ATP-binding</keyword>
<evidence type="ECO:0000256" key="1">
    <source>
        <dbReference type="ARBA" id="ARBA00004123"/>
    </source>
</evidence>
<proteinExistence type="inferred from homology"/>
<dbReference type="InterPro" id="IPR004582">
    <property type="entry name" value="Checkpoint_prot_Rad17_Rad24"/>
</dbReference>
<dbReference type="PANTHER" id="PTHR12172:SF0">
    <property type="entry name" value="CELL CYCLE CHECKPOINT PROTEIN RAD17"/>
    <property type="match status" value="1"/>
</dbReference>
<feature type="compositionally biased region" description="Basic and acidic residues" evidence="8">
    <location>
        <begin position="20"/>
        <end position="35"/>
    </location>
</feature>
<dbReference type="Pfam" id="PF03215">
    <property type="entry name" value="Rad17"/>
    <property type="match status" value="1"/>
</dbReference>
<evidence type="ECO:0000313" key="10">
    <source>
        <dbReference type="Proteomes" id="UP000823941"/>
    </source>
</evidence>
<comment type="subcellular location">
    <subcellularLocation>
        <location evidence="1">Nucleus</location>
    </subcellularLocation>
</comment>
<evidence type="ECO:0000313" key="9">
    <source>
        <dbReference type="EMBL" id="KAG7308701.1"/>
    </source>
</evidence>
<evidence type="ECO:0000256" key="2">
    <source>
        <dbReference type="ARBA" id="ARBA00006168"/>
    </source>
</evidence>
<keyword evidence="6" id="KW-0539">Nucleus</keyword>
<evidence type="ECO:0000256" key="6">
    <source>
        <dbReference type="ARBA" id="ARBA00023242"/>
    </source>
</evidence>
<evidence type="ECO:0000256" key="3">
    <source>
        <dbReference type="ARBA" id="ARBA00022741"/>
    </source>
</evidence>
<keyword evidence="3" id="KW-0547">Nucleotide-binding</keyword>
<comment type="similarity">
    <text evidence="2">Belongs to the rad17/RAD24 family.</text>
</comment>
<organism evidence="9 10">
    <name type="scientific">Plutella xylostella</name>
    <name type="common">Diamondback moth</name>
    <name type="synonym">Plutella maculipennis</name>
    <dbReference type="NCBI Taxonomy" id="51655"/>
    <lineage>
        <taxon>Eukaryota</taxon>
        <taxon>Metazoa</taxon>
        <taxon>Ecdysozoa</taxon>
        <taxon>Arthropoda</taxon>
        <taxon>Hexapoda</taxon>
        <taxon>Insecta</taxon>
        <taxon>Pterygota</taxon>
        <taxon>Neoptera</taxon>
        <taxon>Endopterygota</taxon>
        <taxon>Lepidoptera</taxon>
        <taxon>Glossata</taxon>
        <taxon>Ditrysia</taxon>
        <taxon>Yponomeutoidea</taxon>
        <taxon>Plutellidae</taxon>
        <taxon>Plutella</taxon>
    </lineage>
</organism>
<evidence type="ECO:0008006" key="11">
    <source>
        <dbReference type="Google" id="ProtNLM"/>
    </source>
</evidence>
<gene>
    <name evidence="9" type="ORF">JYU34_005924</name>
</gene>
<evidence type="ECO:0000256" key="8">
    <source>
        <dbReference type="SAM" id="MobiDB-lite"/>
    </source>
</evidence>
<keyword evidence="4" id="KW-0227">DNA damage</keyword>
<protein>
    <recommendedName>
        <fullName evidence="11">Cell cycle checkpoint protein RAD17</fullName>
    </recommendedName>
</protein>
<name>A0ABQ7QUH7_PLUXY</name>
<dbReference type="EMBL" id="JAHIBW010000008">
    <property type="protein sequence ID" value="KAG7308701.1"/>
    <property type="molecule type" value="Genomic_DNA"/>
</dbReference>
<keyword evidence="7" id="KW-0131">Cell cycle</keyword>
<evidence type="ECO:0000256" key="4">
    <source>
        <dbReference type="ARBA" id="ARBA00022763"/>
    </source>
</evidence>
<dbReference type="SUPFAM" id="SSF52540">
    <property type="entry name" value="P-loop containing nucleoside triphosphate hydrolases"/>
    <property type="match status" value="1"/>
</dbReference>
<sequence length="482" mass="54321">MSISKKGKSWFKPLMEFDDEPPKKKSPERITDTKENAASPQKAGSKLLNINHKNWMKNFDPVKVEDLAVHTKKVQEVEQWMQSMSDACRGDMLLLTGPVGCGKTVTVETLAAKYNFKVTEWITPLDIDMPTEYGDYEFREKQSTKFRDFIINAANFTSLLDNNSKKLVLVEDFPNTFTRTPSEFSDVLEQYKNRAKSPIVFICSELHSDNKNSVLNLFSPQLKEKFNIQHISFNSVSPTGLKSALKRVSEIISKKYSSVYTTPGADLIDCVINSSAGDVRSAVLNLHFACLKGSNQSLEKSQFLEKENKSKTTKKKKSSNKFTSLGKDQTVSILHGVGRVLNPKVIQDGEKQRLSHAPAEVIEQFLSQPSSFVNFLHENYLPHFSCVDHAQRAAAALSDADYMLSEWRERVCQEFGLYIATAGLMLSNKAPVSAWNPVRGPKNMKIQYPSISDIPLLDPDYLYKGKVLVTDYKTLCNIINKC</sequence>
<dbReference type="InterPro" id="IPR027417">
    <property type="entry name" value="P-loop_NTPase"/>
</dbReference>
<evidence type="ECO:0000256" key="7">
    <source>
        <dbReference type="ARBA" id="ARBA00023306"/>
    </source>
</evidence>
<feature type="region of interest" description="Disordered" evidence="8">
    <location>
        <begin position="1"/>
        <end position="44"/>
    </location>
</feature>